<evidence type="ECO:0000313" key="2">
    <source>
        <dbReference type="EMBL" id="CAN98695.1"/>
    </source>
</evidence>
<evidence type="ECO:0000256" key="1">
    <source>
        <dbReference type="SAM" id="MobiDB-lite"/>
    </source>
</evidence>
<organism evidence="2 3">
    <name type="scientific">Sorangium cellulosum (strain So ce56)</name>
    <name type="common">Polyangium cellulosum (strain So ce56)</name>
    <dbReference type="NCBI Taxonomy" id="448385"/>
    <lineage>
        <taxon>Bacteria</taxon>
        <taxon>Pseudomonadati</taxon>
        <taxon>Myxococcota</taxon>
        <taxon>Polyangia</taxon>
        <taxon>Polyangiales</taxon>
        <taxon>Polyangiaceae</taxon>
        <taxon>Sorangium</taxon>
    </lineage>
</organism>
<feature type="compositionally biased region" description="Basic and acidic residues" evidence="1">
    <location>
        <begin position="46"/>
        <end position="62"/>
    </location>
</feature>
<dbReference type="AlphaFoldDB" id="A9FYZ7"/>
<name>A9FYZ7_SORC5</name>
<dbReference type="EMBL" id="AM746676">
    <property type="protein sequence ID" value="CAN98695.1"/>
    <property type="molecule type" value="Genomic_DNA"/>
</dbReference>
<dbReference type="Proteomes" id="UP000002139">
    <property type="component" value="Chromosome"/>
</dbReference>
<reference evidence="2 3" key="1">
    <citation type="journal article" date="2007" name="Nat. Biotechnol.">
        <title>Complete genome sequence of the myxobacterium Sorangium cellulosum.</title>
        <authorList>
            <person name="Schneiker S."/>
            <person name="Perlova O."/>
            <person name="Kaiser O."/>
            <person name="Gerth K."/>
            <person name="Alici A."/>
            <person name="Altmeyer M.O."/>
            <person name="Bartels D."/>
            <person name="Bekel T."/>
            <person name="Beyer S."/>
            <person name="Bode E."/>
            <person name="Bode H.B."/>
            <person name="Bolten C.J."/>
            <person name="Choudhuri J.V."/>
            <person name="Doss S."/>
            <person name="Elnakady Y.A."/>
            <person name="Frank B."/>
            <person name="Gaigalat L."/>
            <person name="Goesmann A."/>
            <person name="Groeger C."/>
            <person name="Gross F."/>
            <person name="Jelsbak L."/>
            <person name="Jelsbak L."/>
            <person name="Kalinowski J."/>
            <person name="Kegler C."/>
            <person name="Knauber T."/>
            <person name="Konietzny S."/>
            <person name="Kopp M."/>
            <person name="Krause L."/>
            <person name="Krug D."/>
            <person name="Linke B."/>
            <person name="Mahmud T."/>
            <person name="Martinez-Arias R."/>
            <person name="McHardy A.C."/>
            <person name="Merai M."/>
            <person name="Meyer F."/>
            <person name="Mormann S."/>
            <person name="Munoz-Dorado J."/>
            <person name="Perez J."/>
            <person name="Pradella S."/>
            <person name="Rachid S."/>
            <person name="Raddatz G."/>
            <person name="Rosenau F."/>
            <person name="Rueckert C."/>
            <person name="Sasse F."/>
            <person name="Scharfe M."/>
            <person name="Schuster S.C."/>
            <person name="Suen G."/>
            <person name="Treuner-Lange A."/>
            <person name="Velicer G.J."/>
            <person name="Vorholter F.-J."/>
            <person name="Weissman K.J."/>
            <person name="Welch R.D."/>
            <person name="Wenzel S.C."/>
            <person name="Whitworth D.E."/>
            <person name="Wilhelm S."/>
            <person name="Wittmann C."/>
            <person name="Bloecker H."/>
            <person name="Puehler A."/>
            <person name="Mueller R."/>
        </authorList>
    </citation>
    <scope>NUCLEOTIDE SEQUENCE [LARGE SCALE GENOMIC DNA]</scope>
    <source>
        <strain evidence="3">So ce56</strain>
    </source>
</reference>
<accession>A9FYZ7</accession>
<protein>
    <submittedName>
        <fullName evidence="2">Uncharacterized protein</fullName>
    </submittedName>
</protein>
<proteinExistence type="predicted"/>
<dbReference type="HOGENOM" id="CLU_1739333_0_0_7"/>
<sequence length="150" mass="16822">MRAARAKGQGHLLEAVAMILGKQDERTHVKNSGLFALLTPILQQRRGDRARPALATHDHGVETEMGEDEPAATSVQPSSEPEQRSIARQFGAASRGPACRTRVILSMPLLLIPDLRRTEAARLDRAGCVYRLWPPWHERRRSRTFPRFPA</sequence>
<dbReference type="KEGG" id="scl:sce8525"/>
<keyword evidence="3" id="KW-1185">Reference proteome</keyword>
<gene>
    <name evidence="2" type="ordered locus">sce8525</name>
</gene>
<evidence type="ECO:0000313" key="3">
    <source>
        <dbReference type="Proteomes" id="UP000002139"/>
    </source>
</evidence>
<feature type="region of interest" description="Disordered" evidence="1">
    <location>
        <begin position="46"/>
        <end position="96"/>
    </location>
</feature>